<reference evidence="2" key="1">
    <citation type="journal article" date="2014" name="Science">
        <title>Ancient hybridizations among the ancestral genomes of bread wheat.</title>
        <authorList>
            <consortium name="International Wheat Genome Sequencing Consortium,"/>
            <person name="Marcussen T."/>
            <person name="Sandve S.R."/>
            <person name="Heier L."/>
            <person name="Spannagl M."/>
            <person name="Pfeifer M."/>
            <person name="Jakobsen K.S."/>
            <person name="Wulff B.B."/>
            <person name="Steuernagel B."/>
            <person name="Mayer K.F."/>
            <person name="Olsen O.A."/>
        </authorList>
    </citation>
    <scope>NUCLEOTIDE SEQUENCE [LARGE SCALE GENOMIC DNA]</scope>
    <source>
        <strain evidence="2">cv. AL8/78</strain>
    </source>
</reference>
<reference evidence="2" key="2">
    <citation type="journal article" date="2017" name="Nat. Plants">
        <title>The Aegilops tauschii genome reveals multiple impacts of transposons.</title>
        <authorList>
            <person name="Zhao G."/>
            <person name="Zou C."/>
            <person name="Li K."/>
            <person name="Wang K."/>
            <person name="Li T."/>
            <person name="Gao L."/>
            <person name="Zhang X."/>
            <person name="Wang H."/>
            <person name="Yang Z."/>
            <person name="Liu X."/>
            <person name="Jiang W."/>
            <person name="Mao L."/>
            <person name="Kong X."/>
            <person name="Jiao Y."/>
            <person name="Jia J."/>
        </authorList>
    </citation>
    <scope>NUCLEOTIDE SEQUENCE [LARGE SCALE GENOMIC DNA]</scope>
    <source>
        <strain evidence="2">cv. AL8/78</strain>
    </source>
</reference>
<dbReference type="EnsemblPlants" id="AET0Gv20030500.10">
    <property type="protein sequence ID" value="AET0Gv20030500.10"/>
    <property type="gene ID" value="AET0Gv20030500"/>
</dbReference>
<proteinExistence type="predicted"/>
<dbReference type="Gramene" id="AET0Gv20030500.10">
    <property type="protein sequence ID" value="AET0Gv20030500.10"/>
    <property type="gene ID" value="AET0Gv20030500"/>
</dbReference>
<name>A0A452XCL2_AEGTS</name>
<evidence type="ECO:0000313" key="1">
    <source>
        <dbReference type="EnsemblPlants" id="AET0Gv20030500.10"/>
    </source>
</evidence>
<sequence>MGTAQINGENPRDFLAGLSMNIGLDKFRAATLVCASVAARTRACLLQCWALEIQGKRAEALDELVKICRIHRVFPPEENSFLKSCKLVIPSTNSVLCKCIRPYVVLYDLFTFSQRVNPRETTVLKLLDQ</sequence>
<dbReference type="PANTHER" id="PTHR35830">
    <property type="entry name" value="OS05G0299200 PROTEIN"/>
    <property type="match status" value="1"/>
</dbReference>
<organism evidence="1 2">
    <name type="scientific">Aegilops tauschii subsp. strangulata</name>
    <name type="common">Goatgrass</name>
    <dbReference type="NCBI Taxonomy" id="200361"/>
    <lineage>
        <taxon>Eukaryota</taxon>
        <taxon>Viridiplantae</taxon>
        <taxon>Streptophyta</taxon>
        <taxon>Embryophyta</taxon>
        <taxon>Tracheophyta</taxon>
        <taxon>Spermatophyta</taxon>
        <taxon>Magnoliopsida</taxon>
        <taxon>Liliopsida</taxon>
        <taxon>Poales</taxon>
        <taxon>Poaceae</taxon>
        <taxon>BOP clade</taxon>
        <taxon>Pooideae</taxon>
        <taxon>Triticodae</taxon>
        <taxon>Triticeae</taxon>
        <taxon>Triticinae</taxon>
        <taxon>Aegilops</taxon>
    </lineage>
</organism>
<dbReference type="AlphaFoldDB" id="A0A452XCL2"/>
<protein>
    <submittedName>
        <fullName evidence="1">Uncharacterized protein</fullName>
    </submittedName>
</protein>
<dbReference type="Proteomes" id="UP000015105">
    <property type="component" value="Unassembled WGS sequence"/>
</dbReference>
<dbReference type="PANTHER" id="PTHR35830:SF1">
    <property type="entry name" value="OS05G0299200 PROTEIN"/>
    <property type="match status" value="1"/>
</dbReference>
<accession>A0A452XCL2</accession>
<reference evidence="1" key="3">
    <citation type="submission" date="2019-03" db="UniProtKB">
        <authorList>
            <consortium name="EnsemblPlants"/>
        </authorList>
    </citation>
    <scope>IDENTIFICATION</scope>
</reference>
<keyword evidence="2" id="KW-1185">Reference proteome</keyword>
<evidence type="ECO:0000313" key="2">
    <source>
        <dbReference type="Proteomes" id="UP000015105"/>
    </source>
</evidence>